<feature type="compositionally biased region" description="Basic and acidic residues" evidence="1">
    <location>
        <begin position="272"/>
        <end position="289"/>
    </location>
</feature>
<evidence type="ECO:0000313" key="3">
    <source>
        <dbReference type="EMBL" id="ANQ05812.1"/>
    </source>
</evidence>
<feature type="compositionally biased region" description="Polar residues" evidence="1">
    <location>
        <begin position="95"/>
        <end position="105"/>
    </location>
</feature>
<feature type="compositionally biased region" description="Polar residues" evidence="1">
    <location>
        <begin position="135"/>
        <end position="144"/>
    </location>
</feature>
<protein>
    <submittedName>
        <fullName evidence="3">Uncharacterized protein</fullName>
    </submittedName>
</protein>
<feature type="compositionally biased region" description="Basic and acidic residues" evidence="1">
    <location>
        <begin position="489"/>
        <end position="506"/>
    </location>
</feature>
<dbReference type="EMBL" id="CP016239">
    <property type="protein sequence ID" value="ANQ05812.1"/>
    <property type="molecule type" value="Genomic_DNA"/>
</dbReference>
<dbReference type="SUPFAM" id="SSF47954">
    <property type="entry name" value="Cyclin-like"/>
    <property type="match status" value="1"/>
</dbReference>
<sequence>MKIIQPGNCNVGTINDLPNGRPTREPVKNKRTSDRRKGEQYLAKKKSFHVKVSRAQSGAESPPDPAPPERYTHTDKKNEKDKKGSGSPKEESDLSEGSTTPNSIPTMKKWGKPNVGKLPRGRHSNGEHSKWRPQKNCQDAQESANIKEEKKKNDPLPEGGSSPHDLGGLSELEEDSSVWSLSSENSSDPCDNAKRTNCNFAEDVISTHETLPMREVLRENQLDPSRGASRIVKTPICWKNEVHETARRSCNGEEATAGGREANRGPANGDHVVTEERQSEDDHPKRDTPSDGANNGDDEERDKRAFTPPNEIDQLKEEIKRELYNRLSIALDMNMSLNEKEKYYDLFKKKKKFQKYIMKSCKFVIILGKHLNLSFSIIAMALYYLHKYNEKVLRRKKNALPYLIGGACIFLAWKMREDIENLKRTKKLYDIPKMIFKLLNYFDKKKKIKKKMRELQIGMVLSGRAYQKWEDLSDEHTFGSIEHTAGNAAKEEEASGRRHGEEETHPPGEASQGGSPPRSGKKKRKLSPKGDVKKPSTEPSETNNLHRDLAQIKRIISAGYVSDVNNIGHVSDCFNSYLSECNSRDVSECELEGGKHSTHDDLYDGPHDDLPDDIPDDIPDDLGDAPEEPPPQTYLTHFQHLCKREKRKIHISASKWVLKNSGQKLQLMQKVIIYYEGEILKSINYFLKPDKFSFDLFPFFIGTFVSIMKGYVTEEEVTCLQKIASLSFLDYYKTPLCLVFTSKEIMVASILRAYISLKWICGKLDLQKMSLQDFEKKATRFTQHVSSKNPISITRVKMALREIRLFSE</sequence>
<name>A0A1B1DSU2_9APIC</name>
<feature type="region of interest" description="Disordered" evidence="1">
    <location>
        <begin position="591"/>
        <end position="629"/>
    </location>
</feature>
<feature type="region of interest" description="Disordered" evidence="1">
    <location>
        <begin position="246"/>
        <end position="312"/>
    </location>
</feature>
<dbReference type="RefSeq" id="XP_019912507.1">
    <property type="nucleotide sequence ID" value="XM_020057019.1"/>
</dbReference>
<keyword evidence="2" id="KW-0812">Transmembrane</keyword>
<keyword evidence="2" id="KW-0472">Membrane</keyword>
<feature type="transmembrane region" description="Helical" evidence="2">
    <location>
        <begin position="398"/>
        <end position="415"/>
    </location>
</feature>
<dbReference type="CDD" id="cd00043">
    <property type="entry name" value="CYCLIN_SF"/>
    <property type="match status" value="1"/>
</dbReference>
<gene>
    <name evidence="3" type="ORF">PCOAH_00002020</name>
</gene>
<dbReference type="VEuPathDB" id="PlasmoDB:PCOAH_00002020"/>
<feature type="region of interest" description="Disordered" evidence="1">
    <location>
        <begin position="480"/>
        <end position="546"/>
    </location>
</feature>
<feature type="compositionally biased region" description="Basic and acidic residues" evidence="1">
    <location>
        <begin position="22"/>
        <end position="39"/>
    </location>
</feature>
<feature type="compositionally biased region" description="Basic and acidic residues" evidence="1">
    <location>
        <begin position="591"/>
        <end position="609"/>
    </location>
</feature>
<feature type="compositionally biased region" description="Low complexity" evidence="1">
    <location>
        <begin position="177"/>
        <end position="187"/>
    </location>
</feature>
<accession>A0A1B1DSU2</accession>
<feature type="compositionally biased region" description="Acidic residues" evidence="1">
    <location>
        <begin position="610"/>
        <end position="627"/>
    </location>
</feature>
<dbReference type="OrthoDB" id="361691at2759"/>
<dbReference type="KEGG" id="pcot:PCOAH_00002020"/>
<organism evidence="3 4">
    <name type="scientific">Plasmodium coatneyi</name>
    <dbReference type="NCBI Taxonomy" id="208452"/>
    <lineage>
        <taxon>Eukaryota</taxon>
        <taxon>Sar</taxon>
        <taxon>Alveolata</taxon>
        <taxon>Apicomplexa</taxon>
        <taxon>Aconoidasida</taxon>
        <taxon>Haemosporida</taxon>
        <taxon>Plasmodiidae</taxon>
        <taxon>Plasmodium</taxon>
    </lineage>
</organism>
<evidence type="ECO:0000256" key="1">
    <source>
        <dbReference type="SAM" id="MobiDB-lite"/>
    </source>
</evidence>
<feature type="transmembrane region" description="Helical" evidence="2">
    <location>
        <begin position="363"/>
        <end position="386"/>
    </location>
</feature>
<dbReference type="Gene3D" id="1.10.472.10">
    <property type="entry name" value="Cyclin-like"/>
    <property type="match status" value="1"/>
</dbReference>
<dbReference type="Proteomes" id="UP000092716">
    <property type="component" value="Chromosome 1"/>
</dbReference>
<reference evidence="4" key="1">
    <citation type="submission" date="2016-06" db="EMBL/GenBank/DDBJ databases">
        <title>First high quality genome sequence of Plasmodium coatneyi using continuous long reads from single molecule, real-time sequencing.</title>
        <authorList>
            <person name="Chien J.-T."/>
            <person name="Pakala S.B."/>
            <person name="Geraldo J.A."/>
            <person name="Lapp S.A."/>
            <person name="Barnwell J.W."/>
            <person name="Kissinger J.C."/>
            <person name="Galinski M.R."/>
            <person name="Humphrey J.C."/>
        </authorList>
    </citation>
    <scope>NUCLEOTIDE SEQUENCE [LARGE SCALE GENOMIC DNA]</scope>
    <source>
        <strain evidence="4">Hackeri</strain>
    </source>
</reference>
<evidence type="ECO:0000256" key="2">
    <source>
        <dbReference type="SAM" id="Phobius"/>
    </source>
</evidence>
<dbReference type="InterPro" id="IPR036915">
    <property type="entry name" value="Cyclin-like_sf"/>
</dbReference>
<feature type="compositionally biased region" description="Basic and acidic residues" evidence="1">
    <location>
        <begin position="145"/>
        <end position="155"/>
    </location>
</feature>
<evidence type="ECO:0000313" key="4">
    <source>
        <dbReference type="Proteomes" id="UP000092716"/>
    </source>
</evidence>
<dbReference type="GeneID" id="30906921"/>
<feature type="region of interest" description="Disordered" evidence="1">
    <location>
        <begin position="1"/>
        <end position="195"/>
    </location>
</feature>
<feature type="compositionally biased region" description="Basic and acidic residues" evidence="1">
    <location>
        <begin position="70"/>
        <end position="92"/>
    </location>
</feature>
<feature type="compositionally biased region" description="Basic residues" evidence="1">
    <location>
        <begin position="43"/>
        <end position="52"/>
    </location>
</feature>
<keyword evidence="2" id="KW-1133">Transmembrane helix</keyword>
<proteinExistence type="predicted"/>
<keyword evidence="4" id="KW-1185">Reference proteome</keyword>
<dbReference type="AlphaFoldDB" id="A0A1B1DSU2"/>